<dbReference type="AlphaFoldDB" id="A0A8H3FQT3"/>
<keyword evidence="1" id="KW-1133">Transmembrane helix</keyword>
<feature type="transmembrane region" description="Helical" evidence="1">
    <location>
        <begin position="107"/>
        <end position="125"/>
    </location>
</feature>
<comment type="caution">
    <text evidence="3">The sequence shown here is derived from an EMBL/GenBank/DDBJ whole genome shotgun (WGS) entry which is preliminary data.</text>
</comment>
<dbReference type="Pfam" id="PF20684">
    <property type="entry name" value="Fung_rhodopsin"/>
    <property type="match status" value="1"/>
</dbReference>
<organism evidence="3 4">
    <name type="scientific">Gomphillus americanus</name>
    <dbReference type="NCBI Taxonomy" id="1940652"/>
    <lineage>
        <taxon>Eukaryota</taxon>
        <taxon>Fungi</taxon>
        <taxon>Dikarya</taxon>
        <taxon>Ascomycota</taxon>
        <taxon>Pezizomycotina</taxon>
        <taxon>Lecanoromycetes</taxon>
        <taxon>OSLEUM clade</taxon>
        <taxon>Ostropomycetidae</taxon>
        <taxon>Ostropales</taxon>
        <taxon>Graphidaceae</taxon>
        <taxon>Gomphilloideae</taxon>
        <taxon>Gomphillus</taxon>
    </lineage>
</organism>
<protein>
    <recommendedName>
        <fullName evidence="2">Rhodopsin domain-containing protein</fullName>
    </recommendedName>
</protein>
<dbReference type="OrthoDB" id="444631at2759"/>
<evidence type="ECO:0000313" key="3">
    <source>
        <dbReference type="EMBL" id="CAF9929457.1"/>
    </source>
</evidence>
<feature type="transmembrane region" description="Helical" evidence="1">
    <location>
        <begin position="163"/>
        <end position="182"/>
    </location>
</feature>
<sequence length="185" mass="20863">MAMAVPANLTPEEYQFILNLPVMPPPPGIEAQLDQPPDYTGMIIVVVISVVLATVSVLISVYTKLVIMKKPSWADPWMLFVAYIVSAGLITAHGGHTHMWNLRIKRLIDILYVGVGSLYTVGYTYNPQYITFAEAIFGPCNIFLKVSILLQYRIIFATKARNFTWWATNILMILIVVFYVIITFC</sequence>
<feature type="transmembrane region" description="Helical" evidence="1">
    <location>
        <begin position="42"/>
        <end position="65"/>
    </location>
</feature>
<dbReference type="EMBL" id="CAJPDQ010000032">
    <property type="protein sequence ID" value="CAF9929457.1"/>
    <property type="molecule type" value="Genomic_DNA"/>
</dbReference>
<proteinExistence type="predicted"/>
<evidence type="ECO:0000313" key="4">
    <source>
        <dbReference type="Proteomes" id="UP000664169"/>
    </source>
</evidence>
<name>A0A8H3FQT3_9LECA</name>
<feature type="transmembrane region" description="Helical" evidence="1">
    <location>
        <begin position="131"/>
        <end position="151"/>
    </location>
</feature>
<feature type="transmembrane region" description="Helical" evidence="1">
    <location>
        <begin position="77"/>
        <end position="95"/>
    </location>
</feature>
<dbReference type="Proteomes" id="UP000664169">
    <property type="component" value="Unassembled WGS sequence"/>
</dbReference>
<gene>
    <name evidence="3" type="ORF">GOMPHAMPRED_005408</name>
</gene>
<accession>A0A8H3FQT3</accession>
<keyword evidence="1" id="KW-0812">Transmembrane</keyword>
<evidence type="ECO:0000256" key="1">
    <source>
        <dbReference type="SAM" id="Phobius"/>
    </source>
</evidence>
<reference evidence="3" key="1">
    <citation type="submission" date="2021-03" db="EMBL/GenBank/DDBJ databases">
        <authorList>
            <person name="Tagirdzhanova G."/>
        </authorList>
    </citation>
    <scope>NUCLEOTIDE SEQUENCE</scope>
</reference>
<keyword evidence="4" id="KW-1185">Reference proteome</keyword>
<feature type="domain" description="Rhodopsin" evidence="2">
    <location>
        <begin position="61"/>
        <end position="183"/>
    </location>
</feature>
<evidence type="ECO:0000259" key="2">
    <source>
        <dbReference type="Pfam" id="PF20684"/>
    </source>
</evidence>
<keyword evidence="1" id="KW-0472">Membrane</keyword>
<dbReference type="InterPro" id="IPR049326">
    <property type="entry name" value="Rhodopsin_dom_fungi"/>
</dbReference>